<keyword evidence="2" id="KW-0732">Signal</keyword>
<protein>
    <submittedName>
        <fullName evidence="4">Serine hydrolase</fullName>
        <ecNumber evidence="4">3.-.-.-</ecNumber>
    </submittedName>
</protein>
<dbReference type="GO" id="GO:0016787">
    <property type="term" value="F:hydrolase activity"/>
    <property type="evidence" value="ECO:0007669"/>
    <property type="project" value="UniProtKB-KW"/>
</dbReference>
<dbReference type="PANTHER" id="PTHR43283:SF7">
    <property type="entry name" value="BETA-LACTAMASE-RELATED DOMAIN-CONTAINING PROTEIN"/>
    <property type="match status" value="1"/>
</dbReference>
<keyword evidence="4" id="KW-0378">Hydrolase</keyword>
<comment type="caution">
    <text evidence="4">The sequence shown here is derived from an EMBL/GenBank/DDBJ whole genome shotgun (WGS) entry which is preliminary data.</text>
</comment>
<dbReference type="EC" id="3.-.-.-" evidence="4"/>
<gene>
    <name evidence="4" type="ORF">SK069_19680</name>
</gene>
<accession>A0ABU4VSF4</accession>
<dbReference type="Gene3D" id="3.40.710.10">
    <property type="entry name" value="DD-peptidase/beta-lactamase superfamily"/>
    <property type="match status" value="1"/>
</dbReference>
<feature type="region of interest" description="Disordered" evidence="1">
    <location>
        <begin position="529"/>
        <end position="564"/>
    </location>
</feature>
<evidence type="ECO:0000313" key="5">
    <source>
        <dbReference type="Proteomes" id="UP001277761"/>
    </source>
</evidence>
<organism evidence="4 5">
    <name type="scientific">Patulibacter brassicae</name>
    <dbReference type="NCBI Taxonomy" id="1705717"/>
    <lineage>
        <taxon>Bacteria</taxon>
        <taxon>Bacillati</taxon>
        <taxon>Actinomycetota</taxon>
        <taxon>Thermoleophilia</taxon>
        <taxon>Solirubrobacterales</taxon>
        <taxon>Patulibacteraceae</taxon>
        <taxon>Patulibacter</taxon>
    </lineage>
</organism>
<feature type="signal peptide" evidence="2">
    <location>
        <begin position="1"/>
        <end position="43"/>
    </location>
</feature>
<dbReference type="InterPro" id="IPR012338">
    <property type="entry name" value="Beta-lactam/transpept-like"/>
</dbReference>
<dbReference type="SUPFAM" id="SSF56601">
    <property type="entry name" value="beta-lactamase/transpeptidase-like"/>
    <property type="match status" value="1"/>
</dbReference>
<feature type="compositionally biased region" description="Basic residues" evidence="1">
    <location>
        <begin position="536"/>
        <end position="557"/>
    </location>
</feature>
<dbReference type="EMBL" id="JAXAVX010000022">
    <property type="protein sequence ID" value="MDX8153828.1"/>
    <property type="molecule type" value="Genomic_DNA"/>
</dbReference>
<dbReference type="Proteomes" id="UP001277761">
    <property type="component" value="Unassembled WGS sequence"/>
</dbReference>
<dbReference type="RefSeq" id="WP_319955977.1">
    <property type="nucleotide sequence ID" value="NZ_JAXAVX010000022.1"/>
</dbReference>
<evidence type="ECO:0000256" key="1">
    <source>
        <dbReference type="SAM" id="MobiDB-lite"/>
    </source>
</evidence>
<proteinExistence type="predicted"/>
<dbReference type="Pfam" id="PF00144">
    <property type="entry name" value="Beta-lactamase"/>
    <property type="match status" value="1"/>
</dbReference>
<feature type="chain" id="PRO_5046668450" evidence="2">
    <location>
        <begin position="44"/>
        <end position="564"/>
    </location>
</feature>
<evidence type="ECO:0000256" key="2">
    <source>
        <dbReference type="SAM" id="SignalP"/>
    </source>
</evidence>
<evidence type="ECO:0000313" key="4">
    <source>
        <dbReference type="EMBL" id="MDX8153828.1"/>
    </source>
</evidence>
<dbReference type="InterPro" id="IPR050789">
    <property type="entry name" value="Diverse_Enzym_Activities"/>
</dbReference>
<evidence type="ECO:0000259" key="3">
    <source>
        <dbReference type="Pfam" id="PF00144"/>
    </source>
</evidence>
<feature type="domain" description="Beta-lactamase-related" evidence="3">
    <location>
        <begin position="83"/>
        <end position="343"/>
    </location>
</feature>
<dbReference type="InterPro" id="IPR001466">
    <property type="entry name" value="Beta-lactam-related"/>
</dbReference>
<keyword evidence="5" id="KW-1185">Reference proteome</keyword>
<name>A0ABU4VSF4_9ACTN</name>
<sequence length="564" mass="59783">MGARRNERRGEDRVTTGATRRRAAMLALAAALLGSVAAAPAGAAETAPGMRCATPGGYDDLPRGSAAAAGFDAARLTHAVRQAADSVGGSVVVYRYGCKVAEAYSGGTSMASYQSWSAAKSIVATAAGRAMELGLLSPGDTVGSLVPEADRAHGAITVQQLLEQNSGLHQHLIRDFNFIVDDHVANALTLPFDHEPGTHFTYGQVTVALLAKVVGRAAGTDFQDFLRRELLAPLDIPARELRWSRDIAGNTNGYFGIEMPARFWGRLGQLWLQHGVWNGRRLLDADWMAGVARSSSTNPCYSYLSWVDAPGCAPPWAPPDGFYMSGLGDQIVWVVPSEQLVVVRFGPMTAGVTDALREGVTRSIRLPRPVPTRGPEKQHDGSATTELFTGVVPTATSPGILNVEDLLAVTQVARHARPNPGPTRARAPQVPTRTLRAGRDGNVAVPVACPAVAQLACSGVVRITGTGDATTLSSARFRLGRGEQGTVTLGSGPLDAAIGARGATLVVRATGEDGIEGATTTRVVDVAPVPRDRRAERRRAARRERAAQRRRVAARKRAAAERRR</sequence>
<feature type="non-terminal residue" evidence="4">
    <location>
        <position position="564"/>
    </location>
</feature>
<reference evidence="4 5" key="1">
    <citation type="submission" date="2023-11" db="EMBL/GenBank/DDBJ databases">
        <authorList>
            <person name="Xu M."/>
            <person name="Jiang T."/>
        </authorList>
    </citation>
    <scope>NUCLEOTIDE SEQUENCE [LARGE SCALE GENOMIC DNA]</scope>
    <source>
        <strain evidence="4 5">SD</strain>
    </source>
</reference>
<dbReference type="PANTHER" id="PTHR43283">
    <property type="entry name" value="BETA-LACTAMASE-RELATED"/>
    <property type="match status" value="1"/>
</dbReference>